<keyword evidence="2" id="KW-1185">Reference proteome</keyword>
<evidence type="ECO:0008006" key="3">
    <source>
        <dbReference type="Google" id="ProtNLM"/>
    </source>
</evidence>
<protein>
    <recommendedName>
        <fullName evidence="3">Sensor of ECF-type sigma factor</fullName>
    </recommendedName>
</protein>
<comment type="caution">
    <text evidence="1">The sequence shown here is derived from an EMBL/GenBank/DDBJ whole genome shotgun (WGS) entry which is preliminary data.</text>
</comment>
<organism evidence="1 2">
    <name type="scientific">Croceivirga thetidis</name>
    <dbReference type="NCBI Taxonomy" id="2721623"/>
    <lineage>
        <taxon>Bacteria</taxon>
        <taxon>Pseudomonadati</taxon>
        <taxon>Bacteroidota</taxon>
        <taxon>Flavobacteriia</taxon>
        <taxon>Flavobacteriales</taxon>
        <taxon>Flavobacteriaceae</taxon>
        <taxon>Croceivirga</taxon>
    </lineage>
</organism>
<dbReference type="Proteomes" id="UP000718451">
    <property type="component" value="Unassembled WGS sequence"/>
</dbReference>
<name>A0ABX1GRV3_9FLAO</name>
<dbReference type="EMBL" id="JAAWWL010000002">
    <property type="protein sequence ID" value="NKI32664.1"/>
    <property type="molecule type" value="Genomic_DNA"/>
</dbReference>
<dbReference type="RefSeq" id="WP_168552848.1">
    <property type="nucleotide sequence ID" value="NZ_JAAWWL010000002.1"/>
</dbReference>
<sequence length="148" mass="17233">MMRLNKIVVFAALVFWGTTLVAQGPARDRIKTLKVAYITEQLALTSKEAQQFWPIYNEHEDAMNAIRQNERQKFAGRLATLSDVSEGEASTMLSQYLSIQEQKQKEDKRFISELKNVISDKKIILLLRAEEGFKKQLLKQYRQRRGNR</sequence>
<gene>
    <name evidence="1" type="ORF">HCU67_11975</name>
</gene>
<accession>A0ABX1GRV3</accession>
<evidence type="ECO:0000313" key="2">
    <source>
        <dbReference type="Proteomes" id="UP000718451"/>
    </source>
</evidence>
<reference evidence="1 2" key="1">
    <citation type="submission" date="2020-04" db="EMBL/GenBank/DDBJ databases">
        <authorList>
            <person name="Yoon J."/>
        </authorList>
    </citation>
    <scope>NUCLEOTIDE SEQUENCE [LARGE SCALE GENOMIC DNA]</scope>
    <source>
        <strain evidence="1 2">DJ-13</strain>
    </source>
</reference>
<proteinExistence type="predicted"/>
<evidence type="ECO:0000313" key="1">
    <source>
        <dbReference type="EMBL" id="NKI32664.1"/>
    </source>
</evidence>